<dbReference type="AlphaFoldDB" id="A0A9N9GHW3"/>
<accession>A0A9N9GHW3</accession>
<dbReference type="EMBL" id="CAJVPK010002367">
    <property type="protein sequence ID" value="CAG8611589.1"/>
    <property type="molecule type" value="Genomic_DNA"/>
</dbReference>
<organism evidence="1 2">
    <name type="scientific">Diversispora eburnea</name>
    <dbReference type="NCBI Taxonomy" id="1213867"/>
    <lineage>
        <taxon>Eukaryota</taxon>
        <taxon>Fungi</taxon>
        <taxon>Fungi incertae sedis</taxon>
        <taxon>Mucoromycota</taxon>
        <taxon>Glomeromycotina</taxon>
        <taxon>Glomeromycetes</taxon>
        <taxon>Diversisporales</taxon>
        <taxon>Diversisporaceae</taxon>
        <taxon>Diversispora</taxon>
    </lineage>
</organism>
<gene>
    <name evidence="1" type="ORF">DEBURN_LOCUS9998</name>
</gene>
<evidence type="ECO:0000313" key="1">
    <source>
        <dbReference type="EMBL" id="CAG8611589.1"/>
    </source>
</evidence>
<dbReference type="Gene3D" id="3.20.20.150">
    <property type="entry name" value="Divalent-metal-dependent TIM barrel enzymes"/>
    <property type="match status" value="1"/>
</dbReference>
<name>A0A9N9GHW3_9GLOM</name>
<comment type="caution">
    <text evidence="1">The sequence shown here is derived from an EMBL/GenBank/DDBJ whole genome shotgun (WGS) entry which is preliminary data.</text>
</comment>
<keyword evidence="2" id="KW-1185">Reference proteome</keyword>
<protein>
    <submittedName>
        <fullName evidence="1">1885_t:CDS:1</fullName>
    </submittedName>
</protein>
<dbReference type="Proteomes" id="UP000789706">
    <property type="component" value="Unassembled WGS sequence"/>
</dbReference>
<evidence type="ECO:0000313" key="2">
    <source>
        <dbReference type="Proteomes" id="UP000789706"/>
    </source>
</evidence>
<proteinExistence type="predicted"/>
<reference evidence="1" key="1">
    <citation type="submission" date="2021-06" db="EMBL/GenBank/DDBJ databases">
        <authorList>
            <person name="Kallberg Y."/>
            <person name="Tangrot J."/>
            <person name="Rosling A."/>
        </authorList>
    </citation>
    <scope>NUCLEOTIDE SEQUENCE</scope>
    <source>
        <strain evidence="1">AZ414A</strain>
    </source>
</reference>
<sequence>KEPREYPPENWKPKKEFYLHIACKIQVATAEDLSKPGNLREDFKKETKYKKEKIKNTEHWYASGQDLETLKAEINNNERIIRLIHENGIPEHVNIGDGTDRHETLQKSKYREIIMDILKNTRVPVILETPRNKNGNKK</sequence>
<feature type="non-terminal residue" evidence="1">
    <location>
        <position position="138"/>
    </location>
</feature>